<name>A0A368SBE1_SETIT</name>
<proteinExistence type="predicted"/>
<feature type="domain" description="DUF1618" evidence="1">
    <location>
        <begin position="247"/>
        <end position="390"/>
    </location>
</feature>
<dbReference type="PANTHER" id="PTHR33074:SF79">
    <property type="entry name" value="EXPRESSED PROTEIN"/>
    <property type="match status" value="1"/>
</dbReference>
<dbReference type="AlphaFoldDB" id="A0A368SBE1"/>
<dbReference type="EMBL" id="CM003535">
    <property type="protein sequence ID" value="RCV39739.1"/>
    <property type="molecule type" value="Genomic_DNA"/>
</dbReference>
<dbReference type="InterPro" id="IPR011676">
    <property type="entry name" value="DUF1618"/>
</dbReference>
<dbReference type="OrthoDB" id="585971at2759"/>
<sequence length="452" mass="51075">MEEPKPIGMRKPSETTRPPSWVILDSFIHRSSGDAEARGDGTASETSYTCIGRLIRASLRLATGADLPAVSRLHLHWPGRLELRGLREPRVIAAHGHAILFKAIVPFDDPMSCTADTHRFPVDFFVYSAFSSPPALHRLPACFVGGDAATPDEDFYFKPYRRRQQRAVFEEEMGILCHGGDSEFTVVEFTNFGRDGELCLLHHRGSAKKDIEPEEWMIKKVTFPQGPSAHHWVTDAVVPVDERFLCWVDNYQGVLVLDVVLAANDDESSSPGPVQLRYIPLPEEALQSDRLDPDGECPDSARCVCATAAGTIKLVCIERVSSDLTVRRKESSDFTVRSWTLHDINQGRWHEGEDMKAAEFWRLHSGEMSLPWVVKPEYPLVSLVDPNAVCFLLKEDHYTYWIIEVDMRNKVLKSFARYRNEEEEEGCAGKRVRRNVFDGHSFIPSEISAYLS</sequence>
<evidence type="ECO:0000259" key="1">
    <source>
        <dbReference type="Pfam" id="PF07762"/>
    </source>
</evidence>
<protein>
    <recommendedName>
        <fullName evidence="1">DUF1618 domain-containing protein</fullName>
    </recommendedName>
</protein>
<dbReference type="Pfam" id="PF07762">
    <property type="entry name" value="DUF1618"/>
    <property type="match status" value="1"/>
</dbReference>
<accession>A0A368SBE1</accession>
<gene>
    <name evidence="2" type="ORF">SETIT_8G247400v2</name>
</gene>
<evidence type="ECO:0000313" key="2">
    <source>
        <dbReference type="EMBL" id="RCV39739.1"/>
    </source>
</evidence>
<dbReference type="PANTHER" id="PTHR33074">
    <property type="entry name" value="EXPRESSED PROTEIN-RELATED"/>
    <property type="match status" value="1"/>
</dbReference>
<reference evidence="2" key="1">
    <citation type="journal article" date="2012" name="Nat. Biotechnol.">
        <title>Reference genome sequence of the model plant Setaria.</title>
        <authorList>
            <person name="Bennetzen J.L."/>
            <person name="Schmutz J."/>
            <person name="Wang H."/>
            <person name="Percifield R."/>
            <person name="Hawkins J."/>
            <person name="Pontaroli A.C."/>
            <person name="Estep M."/>
            <person name="Feng L."/>
            <person name="Vaughn J.N."/>
            <person name="Grimwood J."/>
            <person name="Jenkins J."/>
            <person name="Barry K."/>
            <person name="Lindquist E."/>
            <person name="Hellsten U."/>
            <person name="Deshpande S."/>
            <person name="Wang X."/>
            <person name="Wu X."/>
            <person name="Mitros T."/>
            <person name="Triplett J."/>
            <person name="Yang X."/>
            <person name="Ye C.Y."/>
            <person name="Mauro-Herrera M."/>
            <person name="Wang L."/>
            <person name="Li P."/>
            <person name="Sharma M."/>
            <person name="Sharma R."/>
            <person name="Ronald P.C."/>
            <person name="Panaud O."/>
            <person name="Kellogg E.A."/>
            <person name="Brutnell T.P."/>
            <person name="Doust A.N."/>
            <person name="Tuskan G.A."/>
            <person name="Rokhsar D."/>
            <person name="Devos K.M."/>
        </authorList>
    </citation>
    <scope>NUCLEOTIDE SEQUENCE [LARGE SCALE GENOMIC DNA]</scope>
    <source>
        <strain evidence="2">Yugu1</strain>
    </source>
</reference>
<reference evidence="2" key="2">
    <citation type="submission" date="2015-07" db="EMBL/GenBank/DDBJ databases">
        <authorList>
            <person name="Noorani M."/>
        </authorList>
    </citation>
    <scope>NUCLEOTIDE SEQUENCE</scope>
    <source>
        <strain evidence="2">Yugu1</strain>
    </source>
</reference>
<organism evidence="2">
    <name type="scientific">Setaria italica</name>
    <name type="common">Foxtail millet</name>
    <name type="synonym">Panicum italicum</name>
    <dbReference type="NCBI Taxonomy" id="4555"/>
    <lineage>
        <taxon>Eukaryota</taxon>
        <taxon>Viridiplantae</taxon>
        <taxon>Streptophyta</taxon>
        <taxon>Embryophyta</taxon>
        <taxon>Tracheophyta</taxon>
        <taxon>Spermatophyta</taxon>
        <taxon>Magnoliopsida</taxon>
        <taxon>Liliopsida</taxon>
        <taxon>Poales</taxon>
        <taxon>Poaceae</taxon>
        <taxon>PACMAD clade</taxon>
        <taxon>Panicoideae</taxon>
        <taxon>Panicodae</taxon>
        <taxon>Paniceae</taxon>
        <taxon>Cenchrinae</taxon>
        <taxon>Setaria</taxon>
    </lineage>
</organism>
<dbReference type="OMA" id="DRCAHCS"/>